<dbReference type="PANTHER" id="PTHR22803">
    <property type="entry name" value="MANNOSE, PHOSPHOLIPASE, LECTIN RECEPTOR RELATED"/>
    <property type="match status" value="1"/>
</dbReference>
<evidence type="ECO:0000256" key="2">
    <source>
        <dbReference type="ARBA" id="ARBA00022525"/>
    </source>
</evidence>
<dbReference type="SUPFAM" id="SSF56436">
    <property type="entry name" value="C-type lectin-like"/>
    <property type="match status" value="1"/>
</dbReference>
<feature type="signal peptide" evidence="5">
    <location>
        <begin position="1"/>
        <end position="29"/>
    </location>
</feature>
<comment type="subcellular location">
    <subcellularLocation>
        <location evidence="1">Secreted</location>
    </subcellularLocation>
</comment>
<dbReference type="GO" id="GO:0030246">
    <property type="term" value="F:carbohydrate binding"/>
    <property type="evidence" value="ECO:0007669"/>
    <property type="project" value="UniProtKB-KW"/>
</dbReference>
<evidence type="ECO:0000259" key="6">
    <source>
        <dbReference type="PROSITE" id="PS50041"/>
    </source>
</evidence>
<keyword evidence="3" id="KW-0430">Lectin</keyword>
<dbReference type="eggNOG" id="KOG4297">
    <property type="taxonomic scope" value="Eukaryota"/>
</dbReference>
<dbReference type="Gene3D" id="3.10.100.10">
    <property type="entry name" value="Mannose-Binding Protein A, subunit A"/>
    <property type="match status" value="1"/>
</dbReference>
<accession>H0WSV8</accession>
<keyword evidence="2" id="KW-0964">Secreted</keyword>
<organism evidence="7 8">
    <name type="scientific">Otolemur garnettii</name>
    <name type="common">Small-eared galago</name>
    <name type="synonym">Garnett's greater bushbaby</name>
    <dbReference type="NCBI Taxonomy" id="30611"/>
    <lineage>
        <taxon>Eukaryota</taxon>
        <taxon>Metazoa</taxon>
        <taxon>Chordata</taxon>
        <taxon>Craniata</taxon>
        <taxon>Vertebrata</taxon>
        <taxon>Euteleostomi</taxon>
        <taxon>Mammalia</taxon>
        <taxon>Eutheria</taxon>
        <taxon>Euarchontoglires</taxon>
        <taxon>Primates</taxon>
        <taxon>Strepsirrhini</taxon>
        <taxon>Lorisiformes</taxon>
        <taxon>Galagidae</taxon>
        <taxon>Otolemur</taxon>
    </lineage>
</organism>
<protein>
    <recommendedName>
        <fullName evidence="6">C-type lectin domain-containing protein</fullName>
    </recommendedName>
</protein>
<dbReference type="Proteomes" id="UP000005225">
    <property type="component" value="Unassembled WGS sequence"/>
</dbReference>
<name>H0WSV8_OTOGA</name>
<evidence type="ECO:0000256" key="4">
    <source>
        <dbReference type="ARBA" id="ARBA00023157"/>
    </source>
</evidence>
<evidence type="ECO:0000313" key="8">
    <source>
        <dbReference type="Proteomes" id="UP000005225"/>
    </source>
</evidence>
<dbReference type="InterPro" id="IPR001304">
    <property type="entry name" value="C-type_lectin-like"/>
</dbReference>
<dbReference type="GeneTree" id="ENSGT00940000154447"/>
<keyword evidence="5" id="KW-0732">Signal</keyword>
<dbReference type="GO" id="GO:0005576">
    <property type="term" value="C:extracellular region"/>
    <property type="evidence" value="ECO:0007669"/>
    <property type="project" value="UniProtKB-SubCell"/>
</dbReference>
<evidence type="ECO:0000256" key="1">
    <source>
        <dbReference type="ARBA" id="ARBA00004613"/>
    </source>
</evidence>
<evidence type="ECO:0000256" key="5">
    <source>
        <dbReference type="SAM" id="SignalP"/>
    </source>
</evidence>
<feature type="chain" id="PRO_5003544955" description="C-type lectin domain-containing protein" evidence="5">
    <location>
        <begin position="30"/>
        <end position="178"/>
    </location>
</feature>
<dbReference type="OMA" id="NTSHAEY"/>
<proteinExistence type="predicted"/>
<keyword evidence="4" id="KW-1015">Disulfide bond</keyword>
<keyword evidence="8" id="KW-1185">Reference proteome</keyword>
<reference evidence="7" key="2">
    <citation type="submission" date="2025-08" db="UniProtKB">
        <authorList>
            <consortium name="Ensembl"/>
        </authorList>
    </citation>
    <scope>IDENTIFICATION</scope>
</reference>
<reference evidence="7" key="3">
    <citation type="submission" date="2025-09" db="UniProtKB">
        <authorList>
            <consortium name="Ensembl"/>
        </authorList>
    </citation>
    <scope>IDENTIFICATION</scope>
</reference>
<dbReference type="InParanoid" id="H0WSV8"/>
<dbReference type="FunFam" id="3.10.100.10:FF:000015">
    <property type="entry name" value="C-type lectin Cal"/>
    <property type="match status" value="1"/>
</dbReference>
<evidence type="ECO:0000256" key="3">
    <source>
        <dbReference type="ARBA" id="ARBA00022734"/>
    </source>
</evidence>
<dbReference type="Pfam" id="PF00059">
    <property type="entry name" value="Lectin_C"/>
    <property type="match status" value="1"/>
</dbReference>
<dbReference type="InterPro" id="IPR016187">
    <property type="entry name" value="CTDL_fold"/>
</dbReference>
<sequence>TDAMLPPRALSSLAWMLLSCLMLMSQVQGEDPQNKTASTRVSCPWGAKPYASHCYALFMSQKKWMDANKACQNQPSGQLVSVLNKEEGSFVSLLVRSTVTSFSHIWIGLHDPTEGALPKWDGWEWSTSEKLQYVAWEKPPSNTSHAEYCGSLSRNTGFLMWKAYNCNVSLPYVCKFKE</sequence>
<dbReference type="InterPro" id="IPR016186">
    <property type="entry name" value="C-type_lectin-like/link_sf"/>
</dbReference>
<dbReference type="STRING" id="30611.ENSOGAP00000005192"/>
<dbReference type="AlphaFoldDB" id="H0WSV8"/>
<dbReference type="EMBL" id="AAQR03170811">
    <property type="status" value="NOT_ANNOTATED_CDS"/>
    <property type="molecule type" value="Genomic_DNA"/>
</dbReference>
<reference evidence="8" key="1">
    <citation type="submission" date="2011-03" db="EMBL/GenBank/DDBJ databases">
        <title>Version 3 of the genome sequence of Otolemur garnettii (Bushbaby).</title>
        <authorList>
            <consortium name="The Broad Institute Genome Sequencing Platform"/>
            <person name="Di Palma F."/>
            <person name="Johnson J."/>
            <person name="Lander E.S."/>
            <person name="Lindblad-Toh K."/>
            <person name="Jaffe D.B."/>
            <person name="Gnerre S."/>
            <person name="MacCallum I."/>
            <person name="Przybylski D."/>
            <person name="Ribeiro F.J."/>
            <person name="Burton J.N."/>
            <person name="Walker B.J."/>
            <person name="Sharpe T."/>
            <person name="Hall G."/>
        </authorList>
    </citation>
    <scope>NUCLEOTIDE SEQUENCE [LARGE SCALE GENOMIC DNA]</scope>
</reference>
<dbReference type="PROSITE" id="PS50041">
    <property type="entry name" value="C_TYPE_LECTIN_2"/>
    <property type="match status" value="1"/>
</dbReference>
<dbReference type="Ensembl" id="ENSOGAT00000005807.2">
    <property type="protein sequence ID" value="ENSOGAP00000005192.2"/>
    <property type="gene ID" value="ENSOGAG00000005806.2"/>
</dbReference>
<dbReference type="PRINTS" id="PR01504">
    <property type="entry name" value="PNCREATITSAP"/>
</dbReference>
<dbReference type="SMART" id="SM00034">
    <property type="entry name" value="CLECT"/>
    <property type="match status" value="1"/>
</dbReference>
<dbReference type="InterPro" id="IPR050111">
    <property type="entry name" value="C-type_lectin/snaclec_domain"/>
</dbReference>
<feature type="domain" description="C-type lectin" evidence="6">
    <location>
        <begin position="50"/>
        <end position="175"/>
    </location>
</feature>
<evidence type="ECO:0000313" key="7">
    <source>
        <dbReference type="Ensembl" id="ENSOGAP00000005192.2"/>
    </source>
</evidence>
<dbReference type="HOGENOM" id="CLU_049894_18_0_1"/>